<keyword evidence="2" id="KW-1185">Reference proteome</keyword>
<dbReference type="EMBL" id="BAAAQN010000003">
    <property type="protein sequence ID" value="GAA2014444.1"/>
    <property type="molecule type" value="Genomic_DNA"/>
</dbReference>
<protein>
    <recommendedName>
        <fullName evidence="3">Neutral/alkaline non-lysosomal ceramidase N-terminal domain-containing protein</fullName>
    </recommendedName>
</protein>
<reference evidence="2" key="1">
    <citation type="journal article" date="2019" name="Int. J. Syst. Evol. Microbiol.">
        <title>The Global Catalogue of Microorganisms (GCM) 10K type strain sequencing project: providing services to taxonomists for standard genome sequencing and annotation.</title>
        <authorList>
            <consortium name="The Broad Institute Genomics Platform"/>
            <consortium name="The Broad Institute Genome Sequencing Center for Infectious Disease"/>
            <person name="Wu L."/>
            <person name="Ma J."/>
        </authorList>
    </citation>
    <scope>NUCLEOTIDE SEQUENCE [LARGE SCALE GENOMIC DNA]</scope>
    <source>
        <strain evidence="2">JCM 16014</strain>
    </source>
</reference>
<dbReference type="Proteomes" id="UP001500751">
    <property type="component" value="Unassembled WGS sequence"/>
</dbReference>
<evidence type="ECO:0000313" key="2">
    <source>
        <dbReference type="Proteomes" id="UP001500751"/>
    </source>
</evidence>
<evidence type="ECO:0000313" key="1">
    <source>
        <dbReference type="EMBL" id="GAA2014444.1"/>
    </source>
</evidence>
<accession>A0ABP5F5C7</accession>
<organism evidence="1 2">
    <name type="scientific">Catenulispora yoronensis</name>
    <dbReference type="NCBI Taxonomy" id="450799"/>
    <lineage>
        <taxon>Bacteria</taxon>
        <taxon>Bacillati</taxon>
        <taxon>Actinomycetota</taxon>
        <taxon>Actinomycetes</taxon>
        <taxon>Catenulisporales</taxon>
        <taxon>Catenulisporaceae</taxon>
        <taxon>Catenulispora</taxon>
    </lineage>
</organism>
<name>A0ABP5F5C7_9ACTN</name>
<comment type="caution">
    <text evidence="1">The sequence shown here is derived from an EMBL/GenBank/DDBJ whole genome shotgun (WGS) entry which is preliminary data.</text>
</comment>
<evidence type="ECO:0008006" key="3">
    <source>
        <dbReference type="Google" id="ProtNLM"/>
    </source>
</evidence>
<gene>
    <name evidence="1" type="ORF">GCM10009839_06710</name>
</gene>
<sequence length="446" mass="46766">MAVSVNKVDITPPAGTPMAGYYEFLPTDRLSTGVSAPLYARCTILWDNGFPNVIVTADTLVIPRAVNQDIRARVSALGIAGSDFVLTATHTHSGPVLNGDLNPLIAYGIADSSPQAWAVQDAREAFEDAVVQLVSDTLGAVRTPCTLDYKVGTATFAANREGLTYNERDVPILVARSLAGAPLAVLYGYGCHPVSLGSPANPTFNPDYPGVATATIESSTGAFAQFLLGPAGDQDPSQNLTRGTALCQSLGQSLGQTVANAVATPGRSIAGPILTDYQEVSLPLSIPTASTMTADFTSRLNDVAWDKRHATAMLAQIQAADYATAIPLPLQVWKLSGGTPLRLALTGGELVSDYGEIFRSLYPNRSNDIWIAGYANEVPAYIPSDTLLNSGGAQHYACGWTADFPAIGGGAMEFYGWIGHFQGRPPGTSTNGVQQILTAALTGMLA</sequence>
<proteinExistence type="predicted"/>